<name>A0AAV2E7C7_9ROSI</name>
<keyword evidence="3" id="KW-1185">Reference proteome</keyword>
<gene>
    <name evidence="2" type="ORF">LTRI10_LOCUS23098</name>
</gene>
<dbReference type="Proteomes" id="UP001497516">
    <property type="component" value="Chromosome 4"/>
</dbReference>
<evidence type="ECO:0000313" key="2">
    <source>
        <dbReference type="EMBL" id="CAL1381737.1"/>
    </source>
</evidence>
<evidence type="ECO:0000256" key="1">
    <source>
        <dbReference type="SAM" id="MobiDB-lite"/>
    </source>
</evidence>
<dbReference type="AlphaFoldDB" id="A0AAV2E7C7"/>
<organism evidence="2 3">
    <name type="scientific">Linum trigynum</name>
    <dbReference type="NCBI Taxonomy" id="586398"/>
    <lineage>
        <taxon>Eukaryota</taxon>
        <taxon>Viridiplantae</taxon>
        <taxon>Streptophyta</taxon>
        <taxon>Embryophyta</taxon>
        <taxon>Tracheophyta</taxon>
        <taxon>Spermatophyta</taxon>
        <taxon>Magnoliopsida</taxon>
        <taxon>eudicotyledons</taxon>
        <taxon>Gunneridae</taxon>
        <taxon>Pentapetalae</taxon>
        <taxon>rosids</taxon>
        <taxon>fabids</taxon>
        <taxon>Malpighiales</taxon>
        <taxon>Linaceae</taxon>
        <taxon>Linum</taxon>
    </lineage>
</organism>
<evidence type="ECO:0000313" key="3">
    <source>
        <dbReference type="Proteomes" id="UP001497516"/>
    </source>
</evidence>
<protein>
    <submittedName>
        <fullName evidence="2">Uncharacterized protein</fullName>
    </submittedName>
</protein>
<feature type="region of interest" description="Disordered" evidence="1">
    <location>
        <begin position="1"/>
        <end position="39"/>
    </location>
</feature>
<reference evidence="2 3" key="1">
    <citation type="submission" date="2024-04" db="EMBL/GenBank/DDBJ databases">
        <authorList>
            <person name="Fracassetti M."/>
        </authorList>
    </citation>
    <scope>NUCLEOTIDE SEQUENCE [LARGE SCALE GENOMIC DNA]</scope>
</reference>
<proteinExistence type="predicted"/>
<sequence>MPSSEEPASMCLRSGERRLPGQRPPPASDMDTCKRGTRRPVVGGDLLRSSSVRVKWMMVNKDISIFHVKMSWPFG</sequence>
<dbReference type="EMBL" id="OZ034817">
    <property type="protein sequence ID" value="CAL1381737.1"/>
    <property type="molecule type" value="Genomic_DNA"/>
</dbReference>
<accession>A0AAV2E7C7</accession>